<keyword evidence="2" id="KW-0732">Signal</keyword>
<proteinExistence type="predicted"/>
<feature type="chain" id="PRO_5039306177" description="DUF8094 domain-containing protein" evidence="2">
    <location>
        <begin position="27"/>
        <end position="349"/>
    </location>
</feature>
<dbReference type="PROSITE" id="PS51257">
    <property type="entry name" value="PROKAR_LIPOPROTEIN"/>
    <property type="match status" value="1"/>
</dbReference>
<reference evidence="4" key="1">
    <citation type="journal article" date="2021" name="PeerJ">
        <title>Extensive microbial diversity within the chicken gut microbiome revealed by metagenomics and culture.</title>
        <authorList>
            <person name="Gilroy R."/>
            <person name="Ravi A."/>
            <person name="Getino M."/>
            <person name="Pursley I."/>
            <person name="Horton D.L."/>
            <person name="Alikhan N.F."/>
            <person name="Baker D."/>
            <person name="Gharbi K."/>
            <person name="Hall N."/>
            <person name="Watson M."/>
            <person name="Adriaenssens E.M."/>
            <person name="Foster-Nyarko E."/>
            <person name="Jarju S."/>
            <person name="Secka A."/>
            <person name="Antonio M."/>
            <person name="Oren A."/>
            <person name="Chaudhuri R.R."/>
            <person name="La Ragione R."/>
            <person name="Hildebrand F."/>
            <person name="Pallen M.J."/>
        </authorList>
    </citation>
    <scope>NUCLEOTIDE SEQUENCE</scope>
    <source>
        <strain evidence="4">ChiHjej13B12-24818</strain>
    </source>
</reference>
<organism evidence="4 5">
    <name type="scientific">Candidatus Brachybacterium merdavium</name>
    <dbReference type="NCBI Taxonomy" id="2838513"/>
    <lineage>
        <taxon>Bacteria</taxon>
        <taxon>Bacillati</taxon>
        <taxon>Actinomycetota</taxon>
        <taxon>Actinomycetes</taxon>
        <taxon>Micrococcales</taxon>
        <taxon>Dermabacteraceae</taxon>
        <taxon>Brachybacterium</taxon>
    </lineage>
</organism>
<feature type="signal peptide" evidence="2">
    <location>
        <begin position="1"/>
        <end position="26"/>
    </location>
</feature>
<dbReference type="InterPro" id="IPR006311">
    <property type="entry name" value="TAT_signal"/>
</dbReference>
<evidence type="ECO:0000313" key="5">
    <source>
        <dbReference type="Proteomes" id="UP000823823"/>
    </source>
</evidence>
<reference evidence="4" key="2">
    <citation type="submission" date="2021-04" db="EMBL/GenBank/DDBJ databases">
        <authorList>
            <person name="Gilroy R."/>
        </authorList>
    </citation>
    <scope>NUCLEOTIDE SEQUENCE</scope>
    <source>
        <strain evidence="4">ChiHjej13B12-24818</strain>
    </source>
</reference>
<evidence type="ECO:0000313" key="4">
    <source>
        <dbReference type="EMBL" id="HJB11112.1"/>
    </source>
</evidence>
<dbReference type="EMBL" id="DWZH01000087">
    <property type="protein sequence ID" value="HJB11112.1"/>
    <property type="molecule type" value="Genomic_DNA"/>
</dbReference>
<dbReference type="AlphaFoldDB" id="A0A9D2LED8"/>
<dbReference type="InterPro" id="IPR058407">
    <property type="entry name" value="DUF8094"/>
</dbReference>
<dbReference type="Pfam" id="PF26366">
    <property type="entry name" value="DUF8094"/>
    <property type="match status" value="1"/>
</dbReference>
<evidence type="ECO:0000259" key="3">
    <source>
        <dbReference type="Pfam" id="PF26366"/>
    </source>
</evidence>
<name>A0A9D2LED8_9MICO</name>
<dbReference type="PROSITE" id="PS51318">
    <property type="entry name" value="TAT"/>
    <property type="match status" value="1"/>
</dbReference>
<accession>A0A9D2LED8</accession>
<feature type="region of interest" description="Disordered" evidence="1">
    <location>
        <begin position="29"/>
        <end position="48"/>
    </location>
</feature>
<gene>
    <name evidence="4" type="ORF">H9786_11400</name>
</gene>
<feature type="domain" description="DUF8094" evidence="3">
    <location>
        <begin position="67"/>
        <end position="347"/>
    </location>
</feature>
<comment type="caution">
    <text evidence="4">The sequence shown here is derived from an EMBL/GenBank/DDBJ whole genome shotgun (WGS) entry which is preliminary data.</text>
</comment>
<evidence type="ECO:0000256" key="2">
    <source>
        <dbReference type="SAM" id="SignalP"/>
    </source>
</evidence>
<protein>
    <recommendedName>
        <fullName evidence="3">DUF8094 domain-containing protein</fullName>
    </recommendedName>
</protein>
<sequence>MSRPAPFSRRKLVLGTPVVLAGGLLAACASDPEPPPAPPTGEVDPEQSAPVATVDLFETLVTEIHEAVVTADEEHDAELLAPRVTGSAAEFRTAAYAMIAEAEEWAEELKVPSDQLTVPLTSTGREFPRTAIALVEDSVEDGVPYFMALQQADARAPYTSWGWAQQAVGVEMPMVPHQETGAEPVALDDTNLLVTPAEALELYAKVLTDGDDADPDDVLAPNPFQSGTHERIQTEREELNAGVEQDEAATIKEVFTVTEDEFVGLRTDNGGAIVMGTLLSTRTVSIKDGATMRYAEDNKYTKVIGTREFTEEYVREFGTHVALFIPPAGSDLQVQPIGATQTALDASGQ</sequence>
<evidence type="ECO:0000256" key="1">
    <source>
        <dbReference type="SAM" id="MobiDB-lite"/>
    </source>
</evidence>
<dbReference type="Proteomes" id="UP000823823">
    <property type="component" value="Unassembled WGS sequence"/>
</dbReference>